<dbReference type="GeneID" id="108742337"/>
<accession>A0A1W4XA72</accession>
<dbReference type="STRING" id="224129.A0A1W4XA72"/>
<sequence>MVNYKVRITLVGPSKSGKSKLANYIADINCKLPEELHPTKGLRILEYDINNVKIRNEKSTVDVQLWDTSGNDEYSQFWPVFSANTDGLVFIHSNDENAPKKLDLLYNYFVNQKNISPRVCLVCSFSSEEIKYNLSSKFSKIAQINVDLEGEGEKFKQEFQKYVLSVVNNLDNQ</sequence>
<dbReference type="RefSeq" id="XP_018333021.1">
    <property type="nucleotide sequence ID" value="XM_018477519.2"/>
</dbReference>
<dbReference type="PRINTS" id="PR00449">
    <property type="entry name" value="RASTRNSFRMNG"/>
</dbReference>
<evidence type="ECO:0000313" key="1">
    <source>
        <dbReference type="Proteomes" id="UP000192223"/>
    </source>
</evidence>
<dbReference type="KEGG" id="apln:108742337"/>
<protein>
    <submittedName>
        <fullName evidence="2">Intraflagellar transport protein 22 homolog</fullName>
    </submittedName>
</protein>
<keyword evidence="1" id="KW-1185">Reference proteome</keyword>
<dbReference type="OrthoDB" id="275177at2759"/>
<dbReference type="AlphaFoldDB" id="A0A1W4XA72"/>
<gene>
    <name evidence="2" type="primary">LOC108742337</name>
</gene>
<dbReference type="InterPro" id="IPR027417">
    <property type="entry name" value="P-loop_NTPase"/>
</dbReference>
<name>A0A1W4XA72_AGRPL</name>
<proteinExistence type="predicted"/>
<evidence type="ECO:0000313" key="2">
    <source>
        <dbReference type="RefSeq" id="XP_018333021.1"/>
    </source>
</evidence>
<reference evidence="2" key="1">
    <citation type="submission" date="2025-08" db="UniProtKB">
        <authorList>
            <consortium name="RefSeq"/>
        </authorList>
    </citation>
    <scope>IDENTIFICATION</scope>
    <source>
        <tissue evidence="2">Entire body</tissue>
    </source>
</reference>
<dbReference type="Proteomes" id="UP000192223">
    <property type="component" value="Unplaced"/>
</dbReference>
<dbReference type="Gene3D" id="3.40.50.300">
    <property type="entry name" value="P-loop containing nucleotide triphosphate hydrolases"/>
    <property type="match status" value="1"/>
</dbReference>
<dbReference type="InParanoid" id="A0A1W4XA72"/>
<dbReference type="SUPFAM" id="SSF52540">
    <property type="entry name" value="P-loop containing nucleoside triphosphate hydrolases"/>
    <property type="match status" value="1"/>
</dbReference>
<dbReference type="Pfam" id="PF08477">
    <property type="entry name" value="Roc"/>
    <property type="match status" value="1"/>
</dbReference>
<organism evidence="1 2">
    <name type="scientific">Agrilus planipennis</name>
    <name type="common">Emerald ash borer</name>
    <name type="synonym">Agrilus marcopoli</name>
    <dbReference type="NCBI Taxonomy" id="224129"/>
    <lineage>
        <taxon>Eukaryota</taxon>
        <taxon>Metazoa</taxon>
        <taxon>Ecdysozoa</taxon>
        <taxon>Arthropoda</taxon>
        <taxon>Hexapoda</taxon>
        <taxon>Insecta</taxon>
        <taxon>Pterygota</taxon>
        <taxon>Neoptera</taxon>
        <taxon>Endopterygota</taxon>
        <taxon>Coleoptera</taxon>
        <taxon>Polyphaga</taxon>
        <taxon>Elateriformia</taxon>
        <taxon>Buprestoidea</taxon>
        <taxon>Buprestidae</taxon>
        <taxon>Agrilinae</taxon>
        <taxon>Agrilus</taxon>
    </lineage>
</organism>